<feature type="transmembrane region" description="Helical" evidence="7">
    <location>
        <begin position="264"/>
        <end position="285"/>
    </location>
</feature>
<dbReference type="AlphaFoldDB" id="A0A1G5CF50"/>
<feature type="domain" description="Glycosyltransferase 2-like" evidence="8">
    <location>
        <begin position="4"/>
        <end position="163"/>
    </location>
</feature>
<dbReference type="PANTHER" id="PTHR48090:SF1">
    <property type="entry name" value="PROPHAGE BACTOPRENOL GLUCOSYL TRANSFERASE HOMOLOG"/>
    <property type="match status" value="1"/>
</dbReference>
<keyword evidence="4 7" id="KW-0812">Transmembrane</keyword>
<evidence type="ECO:0000256" key="1">
    <source>
        <dbReference type="ARBA" id="ARBA00004141"/>
    </source>
</evidence>
<keyword evidence="3 9" id="KW-0808">Transferase</keyword>
<accession>A0A1G5CF50</accession>
<organism evidence="9 10">
    <name type="scientific">Butyrivibrio hungatei</name>
    <dbReference type="NCBI Taxonomy" id="185008"/>
    <lineage>
        <taxon>Bacteria</taxon>
        <taxon>Bacillati</taxon>
        <taxon>Bacillota</taxon>
        <taxon>Clostridia</taxon>
        <taxon>Lachnospirales</taxon>
        <taxon>Lachnospiraceae</taxon>
        <taxon>Butyrivibrio</taxon>
    </lineage>
</organism>
<sequence length="310" mass="35452">MDISVVIPVYGCREAVPELYKRLVATLEKAGKSFEIIMVDDHCPQKSWEEIEKICTNDKRVVGIKLSRNFGQMRAITAGLEKSVGDLVAVMDCDLQDRPEFLPLFLDKIDEGYDIVYSKRKDRKDTFIVKALSRSFYAVYNKLSDMKYDFEVGNYSIAKRKVVDSFLKMKEQNRDYIMFLMWLGYNDTTIGLESDERFAGKSSYTFSKKVNLAISLITAQSNKPLFMAVKLGFALSCAAFLYLSYLVIRYYVVKDFDMGWPSVVASIYMMGGLMLSALGIVGIYIGNIFSESKGRPIYIIDEMLNRHEEE</sequence>
<dbReference type="InterPro" id="IPR001173">
    <property type="entry name" value="Glyco_trans_2-like"/>
</dbReference>
<gene>
    <name evidence="9" type="ORF">SAMN02910451_01098</name>
</gene>
<dbReference type="RefSeq" id="WP_074461796.1">
    <property type="nucleotide sequence ID" value="NZ_FMUR01000006.1"/>
</dbReference>
<dbReference type="GO" id="GO:0005886">
    <property type="term" value="C:plasma membrane"/>
    <property type="evidence" value="ECO:0007669"/>
    <property type="project" value="TreeGrafter"/>
</dbReference>
<comment type="subcellular location">
    <subcellularLocation>
        <location evidence="1">Membrane</location>
        <topology evidence="1">Multi-pass membrane protein</topology>
    </subcellularLocation>
</comment>
<dbReference type="InterPro" id="IPR029044">
    <property type="entry name" value="Nucleotide-diphossugar_trans"/>
</dbReference>
<dbReference type="InterPro" id="IPR050256">
    <property type="entry name" value="Glycosyltransferase_2"/>
</dbReference>
<evidence type="ECO:0000256" key="5">
    <source>
        <dbReference type="ARBA" id="ARBA00022989"/>
    </source>
</evidence>
<dbReference type="OrthoDB" id="9807778at2"/>
<name>A0A1G5CF50_9FIRM</name>
<dbReference type="Pfam" id="PF00535">
    <property type="entry name" value="Glycos_transf_2"/>
    <property type="match status" value="1"/>
</dbReference>
<evidence type="ECO:0000256" key="4">
    <source>
        <dbReference type="ARBA" id="ARBA00022692"/>
    </source>
</evidence>
<reference evidence="10" key="1">
    <citation type="submission" date="2016-10" db="EMBL/GenBank/DDBJ databases">
        <authorList>
            <person name="Varghese N."/>
            <person name="Submissions S."/>
        </authorList>
    </citation>
    <scope>NUCLEOTIDE SEQUENCE [LARGE SCALE GENOMIC DNA]</scope>
    <source>
        <strain evidence="10">XBD2006</strain>
    </source>
</reference>
<dbReference type="Gene3D" id="3.90.550.10">
    <property type="entry name" value="Spore Coat Polysaccharide Biosynthesis Protein SpsA, Chain A"/>
    <property type="match status" value="1"/>
</dbReference>
<evidence type="ECO:0000313" key="9">
    <source>
        <dbReference type="EMBL" id="SCY01109.1"/>
    </source>
</evidence>
<dbReference type="GO" id="GO:0016757">
    <property type="term" value="F:glycosyltransferase activity"/>
    <property type="evidence" value="ECO:0007669"/>
    <property type="project" value="UniProtKB-KW"/>
</dbReference>
<evidence type="ECO:0000256" key="6">
    <source>
        <dbReference type="ARBA" id="ARBA00023136"/>
    </source>
</evidence>
<dbReference type="SUPFAM" id="SSF53448">
    <property type="entry name" value="Nucleotide-diphospho-sugar transferases"/>
    <property type="match status" value="1"/>
</dbReference>
<dbReference type="CDD" id="cd04187">
    <property type="entry name" value="DPM1_like_bac"/>
    <property type="match status" value="1"/>
</dbReference>
<evidence type="ECO:0000256" key="2">
    <source>
        <dbReference type="ARBA" id="ARBA00022676"/>
    </source>
</evidence>
<feature type="transmembrane region" description="Helical" evidence="7">
    <location>
        <begin position="231"/>
        <end position="252"/>
    </location>
</feature>
<proteinExistence type="predicted"/>
<evidence type="ECO:0000256" key="3">
    <source>
        <dbReference type="ARBA" id="ARBA00022679"/>
    </source>
</evidence>
<evidence type="ECO:0000256" key="7">
    <source>
        <dbReference type="SAM" id="Phobius"/>
    </source>
</evidence>
<keyword evidence="10" id="KW-1185">Reference proteome</keyword>
<dbReference type="Proteomes" id="UP000183047">
    <property type="component" value="Unassembled WGS sequence"/>
</dbReference>
<keyword evidence="2 9" id="KW-0328">Glycosyltransferase</keyword>
<evidence type="ECO:0000313" key="10">
    <source>
        <dbReference type="Proteomes" id="UP000183047"/>
    </source>
</evidence>
<keyword evidence="6 7" id="KW-0472">Membrane</keyword>
<protein>
    <submittedName>
        <fullName evidence="9">Dolichol-phosphate mannosyltransferase</fullName>
    </submittedName>
</protein>
<dbReference type="PANTHER" id="PTHR48090">
    <property type="entry name" value="UNDECAPRENYL-PHOSPHATE 4-DEOXY-4-FORMAMIDO-L-ARABINOSE TRANSFERASE-RELATED"/>
    <property type="match status" value="1"/>
</dbReference>
<keyword evidence="5 7" id="KW-1133">Transmembrane helix</keyword>
<dbReference type="EMBL" id="FMUR01000006">
    <property type="protein sequence ID" value="SCY01109.1"/>
    <property type="molecule type" value="Genomic_DNA"/>
</dbReference>
<evidence type="ECO:0000259" key="8">
    <source>
        <dbReference type="Pfam" id="PF00535"/>
    </source>
</evidence>